<gene>
    <name evidence="1" type="ORF">FDG31_09270</name>
</gene>
<organism evidence="1 2">
    <name type="scientific">Clostridium botulinum</name>
    <dbReference type="NCBI Taxonomy" id="1491"/>
    <lineage>
        <taxon>Bacteria</taxon>
        <taxon>Bacillati</taxon>
        <taxon>Bacillota</taxon>
        <taxon>Clostridia</taxon>
        <taxon>Eubacteriales</taxon>
        <taxon>Clostridiaceae</taxon>
        <taxon>Clostridium</taxon>
    </lineage>
</organism>
<dbReference type="RefSeq" id="WP_003374437.1">
    <property type="nucleotide sequence ID" value="NZ_JACBBA010000006.1"/>
</dbReference>
<dbReference type="AlphaFoldDB" id="A0A6B4JPG6"/>
<protein>
    <recommendedName>
        <fullName evidence="3">PsbP C-terminal domain-containing protein</fullName>
    </recommendedName>
</protein>
<evidence type="ECO:0008006" key="3">
    <source>
        <dbReference type="Google" id="ProtNLM"/>
    </source>
</evidence>
<evidence type="ECO:0000313" key="2">
    <source>
        <dbReference type="Proteomes" id="UP000486903"/>
    </source>
</evidence>
<name>A0A6B4JPG6_CLOBO</name>
<reference evidence="1 2" key="1">
    <citation type="submission" date="2019-04" db="EMBL/GenBank/DDBJ databases">
        <title>Genome sequencing of Clostridium botulinum Groups I-IV and Clostridium butyricum.</title>
        <authorList>
            <person name="Brunt J."/>
            <person name="Van Vliet A.H.M."/>
            <person name="Stringer S.C."/>
            <person name="Carter A.T."/>
            <person name="Peck M.W."/>
        </authorList>
    </citation>
    <scope>NUCLEOTIDE SEQUENCE [LARGE SCALE GENOMIC DNA]</scope>
    <source>
        <strain evidence="1 2">BL81</strain>
    </source>
</reference>
<comment type="caution">
    <text evidence="1">The sequence shown here is derived from an EMBL/GenBank/DDBJ whole genome shotgun (WGS) entry which is preliminary data.</text>
</comment>
<sequence length="189" mass="21824">MNKKQILILSILLSLMVVLGITQSFFKETFTEVALVENGINEFKDYNFDEGRYIFSLPSEWSVSEKESQGQYISYKADFKDKDNKITGYLEVINTQIDLGNFAESDLKNLPLSYKNEQIVPFKLEDTCGVLSQYKTKVRKGYTFENSCYYLSSDDGKIIKVLFNVKEDDYKENVKTVFNTIISKINIQS</sequence>
<evidence type="ECO:0000313" key="1">
    <source>
        <dbReference type="EMBL" id="NFV26361.1"/>
    </source>
</evidence>
<accession>A0A6B4JPG6</accession>
<proteinExistence type="predicted"/>
<dbReference type="EMBL" id="SXFB01000005">
    <property type="protein sequence ID" value="NFV26361.1"/>
    <property type="molecule type" value="Genomic_DNA"/>
</dbReference>
<dbReference type="Proteomes" id="UP000486903">
    <property type="component" value="Unassembled WGS sequence"/>
</dbReference>